<organism evidence="11">
    <name type="scientific">Tolypothrix bouteillei VB521301</name>
    <dbReference type="NCBI Taxonomy" id="1479485"/>
    <lineage>
        <taxon>Bacteria</taxon>
        <taxon>Bacillati</taxon>
        <taxon>Cyanobacteriota</taxon>
        <taxon>Cyanophyceae</taxon>
        <taxon>Nostocales</taxon>
        <taxon>Tolypothrichaceae</taxon>
        <taxon>Tolypothrix</taxon>
    </lineage>
</organism>
<dbReference type="InterPro" id="IPR022675">
    <property type="entry name" value="G6P_DH_C"/>
</dbReference>
<comment type="catalytic activity">
    <reaction evidence="7">
        <text>D-glucose 6-phosphate + NADP(+) = 6-phospho-D-glucono-1,5-lactone + NADPH + H(+)</text>
        <dbReference type="Rhea" id="RHEA:15841"/>
        <dbReference type="ChEBI" id="CHEBI:15378"/>
        <dbReference type="ChEBI" id="CHEBI:57783"/>
        <dbReference type="ChEBI" id="CHEBI:57955"/>
        <dbReference type="ChEBI" id="CHEBI:58349"/>
        <dbReference type="ChEBI" id="CHEBI:61548"/>
        <dbReference type="EC" id="1.1.1.49"/>
    </reaction>
</comment>
<gene>
    <name evidence="7" type="primary">zwf</name>
    <name evidence="11" type="ORF">DA73_0232240</name>
    <name evidence="10" type="ORF">DA73_0400006720</name>
</gene>
<evidence type="ECO:0000256" key="7">
    <source>
        <dbReference type="HAMAP-Rule" id="MF_00966"/>
    </source>
</evidence>
<accession>A0A0C1R9X8</accession>
<keyword evidence="5 7" id="KW-0560">Oxidoreductase</keyword>
<keyword evidence="6 7" id="KW-0119">Carbohydrate metabolism</keyword>
<dbReference type="SUPFAM" id="SSF51735">
    <property type="entry name" value="NAD(P)-binding Rossmann-fold domains"/>
    <property type="match status" value="1"/>
</dbReference>
<evidence type="ECO:0000256" key="1">
    <source>
        <dbReference type="ARBA" id="ARBA00004937"/>
    </source>
</evidence>
<evidence type="ECO:0000256" key="5">
    <source>
        <dbReference type="ARBA" id="ARBA00023002"/>
    </source>
</evidence>
<keyword evidence="4 7" id="KW-0521">NADP</keyword>
<feature type="domain" description="Glucose-6-phosphate dehydrogenase NAD-binding" evidence="8">
    <location>
        <begin position="16"/>
        <end position="199"/>
    </location>
</feature>
<dbReference type="PANTHER" id="PTHR23429">
    <property type="entry name" value="GLUCOSE-6-PHOSPHATE 1-DEHYDROGENASE G6PD"/>
    <property type="match status" value="1"/>
</dbReference>
<comment type="function">
    <text evidence="7">Catalyzes the oxidation of glucose 6-phosphate to 6-phosphogluconolactone.</text>
</comment>
<dbReference type="EMBL" id="JHEG04000001">
    <property type="protein sequence ID" value="KAF3885187.1"/>
    <property type="molecule type" value="Genomic_DNA"/>
</dbReference>
<reference evidence="10" key="2">
    <citation type="submission" date="2019-11" db="EMBL/GenBank/DDBJ databases">
        <title>Improved Assembly of Tolypothrix boutellei genome.</title>
        <authorList>
            <person name="Sarangi A.N."/>
            <person name="Mukherjee M."/>
            <person name="Ghosh S."/>
            <person name="Singh D."/>
            <person name="Das A."/>
            <person name="Kant S."/>
            <person name="Prusty A."/>
            <person name="Tripathy S."/>
        </authorList>
    </citation>
    <scope>NUCLEOTIDE SEQUENCE</scope>
    <source>
        <strain evidence="10">VB521301</strain>
    </source>
</reference>
<feature type="binding site" evidence="7">
    <location>
        <position position="352"/>
    </location>
    <ligand>
        <name>substrate</name>
    </ligand>
</feature>
<feature type="binding site" evidence="7">
    <location>
        <position position="53"/>
    </location>
    <ligand>
        <name>NADP(+)</name>
        <dbReference type="ChEBI" id="CHEBI:58349"/>
    </ligand>
</feature>
<evidence type="ECO:0000256" key="2">
    <source>
        <dbReference type="ARBA" id="ARBA00009975"/>
    </source>
</evidence>
<feature type="domain" description="Glucose-6-phosphate dehydrogenase C-terminal" evidence="9">
    <location>
        <begin position="201"/>
        <end position="500"/>
    </location>
</feature>
<comment type="similarity">
    <text evidence="2 7">Belongs to the glucose-6-phosphate dehydrogenase family.</text>
</comment>
<dbReference type="UniPathway" id="UPA00115">
    <property type="reaction ID" value="UER00408"/>
</dbReference>
<dbReference type="RefSeq" id="WP_038088347.1">
    <property type="nucleotide sequence ID" value="NZ_JHEG04000001.1"/>
</dbReference>
<dbReference type="EC" id="1.1.1.49" evidence="7"/>
<dbReference type="InterPro" id="IPR022674">
    <property type="entry name" value="G6P_DH_NAD-bd"/>
</dbReference>
<dbReference type="Proteomes" id="UP000029738">
    <property type="component" value="Unassembled WGS sequence"/>
</dbReference>
<dbReference type="STRING" id="1479485.DA73_0232240"/>
<dbReference type="GO" id="GO:0004345">
    <property type="term" value="F:glucose-6-phosphate dehydrogenase activity"/>
    <property type="evidence" value="ECO:0007669"/>
    <property type="project" value="UniProtKB-UniRule"/>
</dbReference>
<evidence type="ECO:0000259" key="9">
    <source>
        <dbReference type="Pfam" id="PF02781"/>
    </source>
</evidence>
<dbReference type="PRINTS" id="PR00079">
    <property type="entry name" value="G6PDHDRGNASE"/>
</dbReference>
<evidence type="ECO:0000256" key="6">
    <source>
        <dbReference type="ARBA" id="ARBA00023277"/>
    </source>
</evidence>
<dbReference type="AlphaFoldDB" id="A0A0C1R9X8"/>
<dbReference type="NCBIfam" id="NF009492">
    <property type="entry name" value="PRK12853.1-3"/>
    <property type="match status" value="1"/>
</dbReference>
<dbReference type="Pfam" id="PF02781">
    <property type="entry name" value="G6PD_C"/>
    <property type="match status" value="1"/>
</dbReference>
<dbReference type="Gene3D" id="3.30.360.10">
    <property type="entry name" value="Dihydrodipicolinate Reductase, domain 2"/>
    <property type="match status" value="1"/>
</dbReference>
<evidence type="ECO:0000313" key="10">
    <source>
        <dbReference type="EMBL" id="KAF3885187.1"/>
    </source>
</evidence>
<feature type="active site" description="Proton acceptor" evidence="7">
    <location>
        <position position="252"/>
    </location>
</feature>
<dbReference type="PANTHER" id="PTHR23429:SF0">
    <property type="entry name" value="GLUCOSE-6-PHOSPHATE 1-DEHYDROGENASE"/>
    <property type="match status" value="1"/>
</dbReference>
<comment type="caution">
    <text evidence="11">The sequence shown here is derived from an EMBL/GenBank/DDBJ whole genome shotgun (WGS) entry which is preliminary data.</text>
</comment>
<dbReference type="NCBIfam" id="TIGR00871">
    <property type="entry name" value="zwf"/>
    <property type="match status" value="1"/>
</dbReference>
<dbReference type="EMBL" id="JHEG02000058">
    <property type="protein sequence ID" value="KIE09110.1"/>
    <property type="molecule type" value="Genomic_DNA"/>
</dbReference>
<dbReference type="HAMAP" id="MF_00966">
    <property type="entry name" value="G6PD"/>
    <property type="match status" value="1"/>
</dbReference>
<comment type="pathway">
    <text evidence="1 7">Carbohydrate degradation; pentose phosphate pathway; D-ribulose 5-phosphate from D-glucose 6-phosphate (oxidative stage): step 1/3.</text>
</comment>
<dbReference type="PIRSF" id="PIRSF000110">
    <property type="entry name" value="G6PD"/>
    <property type="match status" value="1"/>
</dbReference>
<keyword evidence="12" id="KW-1185">Reference proteome</keyword>
<protein>
    <recommendedName>
        <fullName evidence="7">Glucose-6-phosphate 1-dehydrogenase</fullName>
        <shortName evidence="7">G6PD</shortName>
        <ecNumber evidence="7">1.1.1.49</ecNumber>
    </recommendedName>
</protein>
<comment type="caution">
    <text evidence="7">Lacks conserved residue(s) required for the propagation of feature annotation.</text>
</comment>
<dbReference type="GO" id="GO:0050661">
    <property type="term" value="F:NADP binding"/>
    <property type="evidence" value="ECO:0007669"/>
    <property type="project" value="UniProtKB-UniRule"/>
</dbReference>
<name>A0A0C1R9X8_9CYAN</name>
<dbReference type="InterPro" id="IPR001282">
    <property type="entry name" value="G6P_DH"/>
</dbReference>
<evidence type="ECO:0000313" key="11">
    <source>
        <dbReference type="EMBL" id="KIE09110.1"/>
    </source>
</evidence>
<evidence type="ECO:0000259" key="8">
    <source>
        <dbReference type="Pfam" id="PF00479"/>
    </source>
</evidence>
<dbReference type="GO" id="GO:0005829">
    <property type="term" value="C:cytosol"/>
    <property type="evidence" value="ECO:0007669"/>
    <property type="project" value="TreeGrafter"/>
</dbReference>
<keyword evidence="3 7" id="KW-0313">Glucose metabolism</keyword>
<feature type="binding site" evidence="7">
    <location>
        <position position="228"/>
    </location>
    <ligand>
        <name>substrate</name>
    </ligand>
</feature>
<evidence type="ECO:0000256" key="4">
    <source>
        <dbReference type="ARBA" id="ARBA00022857"/>
    </source>
</evidence>
<dbReference type="Pfam" id="PF00479">
    <property type="entry name" value="G6PD_N"/>
    <property type="match status" value="1"/>
</dbReference>
<feature type="binding site" evidence="7">
    <location>
        <position position="160"/>
    </location>
    <ligand>
        <name>NADP(+)</name>
        <dbReference type="ChEBI" id="CHEBI:58349"/>
    </ligand>
</feature>
<reference evidence="11" key="1">
    <citation type="journal article" date="2015" name="Genome Announc.">
        <title>Draft Genome Sequence of Tolypothrix boutellei Strain VB521301.</title>
        <authorList>
            <person name="Chandrababunaidu M.M."/>
            <person name="Singh D."/>
            <person name="Sen D."/>
            <person name="Bhan S."/>
            <person name="Das S."/>
            <person name="Gupta A."/>
            <person name="Adhikary S.P."/>
            <person name="Tripathy S."/>
        </authorList>
    </citation>
    <scope>NUCLEOTIDE SEQUENCE</scope>
    <source>
        <strain evidence="11">VB521301</strain>
    </source>
</reference>
<dbReference type="PROSITE" id="PS00069">
    <property type="entry name" value="G6P_DEHYDROGENASE"/>
    <property type="match status" value="1"/>
</dbReference>
<dbReference type="SUPFAM" id="SSF55347">
    <property type="entry name" value="Glyceraldehyde-3-phosphate dehydrogenase-like, C-terminal domain"/>
    <property type="match status" value="1"/>
</dbReference>
<dbReference type="InterPro" id="IPR019796">
    <property type="entry name" value="G6P_DH_AS"/>
</dbReference>
<evidence type="ECO:0000256" key="3">
    <source>
        <dbReference type="ARBA" id="ARBA00022526"/>
    </source>
</evidence>
<feature type="binding site" evidence="7">
    <location>
        <position position="194"/>
    </location>
    <ligand>
        <name>substrate</name>
    </ligand>
</feature>
<sequence>MTLTEKPQPAGSCAIVIFGAAGDLTKRLLMPALYNLAQTKLLPKNFAIVGVARASMSSEDFRSKMSRDIYEFATVPVDAQLWEQFEQRLYYLSGDFQDTNTYIQLQSLLAQVDIECGTQSNYLYYLATAPNFFLDIIKQLGTVGLTLEEEGHWRRIIIEKPFGHDLESARTLNKNVSDVLRESQIYRIDHYLGKETVQNILVFRFGNGLFEPIWNHRYIDHVQITVAETVGVESRGGFYEGTGAVRDMVQNHMFQLLAMIAMEPPVSFEADAVRDEKSKLLKAIQPLTPEQVLTQTVRGQYGAGTVKGQQVPAYRSEPRVDPNSATETYASLKLSIDNWRWADVPFYLRTGKRLPKRVTEIAIQFKRVPSLLFRQTSIDSLTPNFLTIRIQPDEGIHLQFGAKIPGPTVQMGTVGMDFCYANYFNKTPSTGYETLLYDCMIGDATLFQRADNVELGWSAVTPILDVWNALPPRNFPNYAAGTWGPKEANELLSRDGRQWRNYPSSDAVNSSID</sequence>
<feature type="binding site" evidence="7">
    <location>
        <position position="247"/>
    </location>
    <ligand>
        <name>substrate</name>
    </ligand>
</feature>
<feature type="binding site" evidence="7">
    <location>
        <begin position="95"/>
        <end position="96"/>
    </location>
    <ligand>
        <name>NADP(+)</name>
        <dbReference type="ChEBI" id="CHEBI:58349"/>
    </ligand>
</feature>
<dbReference type="OrthoDB" id="9802739at2"/>
<feature type="binding site" evidence="7">
    <location>
        <position position="190"/>
    </location>
    <ligand>
        <name>substrate</name>
    </ligand>
</feature>
<proteinExistence type="inferred from homology"/>
<evidence type="ECO:0000313" key="12">
    <source>
        <dbReference type="Proteomes" id="UP000029738"/>
    </source>
</evidence>
<dbReference type="GO" id="GO:0009051">
    <property type="term" value="P:pentose-phosphate shunt, oxidative branch"/>
    <property type="evidence" value="ECO:0007669"/>
    <property type="project" value="TreeGrafter"/>
</dbReference>
<dbReference type="InterPro" id="IPR036291">
    <property type="entry name" value="NAD(P)-bd_dom_sf"/>
</dbReference>
<dbReference type="GO" id="GO:0006006">
    <property type="term" value="P:glucose metabolic process"/>
    <property type="evidence" value="ECO:0007669"/>
    <property type="project" value="UniProtKB-KW"/>
</dbReference>
<dbReference type="Gene3D" id="3.40.50.720">
    <property type="entry name" value="NAD(P)-binding Rossmann-like Domain"/>
    <property type="match status" value="1"/>
</dbReference>